<dbReference type="STRING" id="1314773.A0A3N2Q1Y5"/>
<dbReference type="Proteomes" id="UP000272025">
    <property type="component" value="Unassembled WGS sequence"/>
</dbReference>
<keyword evidence="1" id="KW-0812">Transmembrane</keyword>
<evidence type="ECO:0000256" key="1">
    <source>
        <dbReference type="SAM" id="Phobius"/>
    </source>
</evidence>
<dbReference type="PANTHER" id="PTHR35393:SF1">
    <property type="entry name" value="SNOAL-LIKE DOMAIN-CONTAINING PROTEIN"/>
    <property type="match status" value="1"/>
</dbReference>
<protein>
    <recommendedName>
        <fullName evidence="2">SigF-like NTF2-like domain-containing protein</fullName>
    </recommendedName>
</protein>
<evidence type="ECO:0000313" key="4">
    <source>
        <dbReference type="Proteomes" id="UP000272025"/>
    </source>
</evidence>
<organism evidence="3 4">
    <name type="scientific">Sodiomyces alkalinus (strain CBS 110278 / VKM F-3762 / F11)</name>
    <name type="common">Alkaliphilic filamentous fungus</name>
    <dbReference type="NCBI Taxonomy" id="1314773"/>
    <lineage>
        <taxon>Eukaryota</taxon>
        <taxon>Fungi</taxon>
        <taxon>Dikarya</taxon>
        <taxon>Ascomycota</taxon>
        <taxon>Pezizomycotina</taxon>
        <taxon>Sordariomycetes</taxon>
        <taxon>Hypocreomycetidae</taxon>
        <taxon>Glomerellales</taxon>
        <taxon>Plectosphaerellaceae</taxon>
        <taxon>Sodiomyces</taxon>
    </lineage>
</organism>
<keyword evidence="1" id="KW-1133">Transmembrane helix</keyword>
<dbReference type="RefSeq" id="XP_028468504.1">
    <property type="nucleotide sequence ID" value="XM_028611196.1"/>
</dbReference>
<keyword evidence="1" id="KW-0472">Membrane</keyword>
<proteinExistence type="predicted"/>
<dbReference type="InterPro" id="IPR057514">
    <property type="entry name" value="NTF2_SigF"/>
</dbReference>
<feature type="domain" description="SigF-like NTF2-like" evidence="2">
    <location>
        <begin position="8"/>
        <end position="127"/>
    </location>
</feature>
<accession>A0A3N2Q1Y5</accession>
<dbReference type="GeneID" id="39579674"/>
<dbReference type="EMBL" id="ML119052">
    <property type="protein sequence ID" value="ROT40698.1"/>
    <property type="molecule type" value="Genomic_DNA"/>
</dbReference>
<dbReference type="OrthoDB" id="2344312at2759"/>
<dbReference type="Pfam" id="PF24840">
    <property type="entry name" value="NTF2_SigF"/>
    <property type="match status" value="1"/>
</dbReference>
<gene>
    <name evidence="3" type="ORF">SODALDRAFT_330439</name>
</gene>
<reference evidence="3 4" key="1">
    <citation type="journal article" date="2018" name="Mol. Ecol.">
        <title>The obligate alkalophilic soda-lake fungus Sodiomyces alkalinus has shifted to a protein diet.</title>
        <authorList>
            <person name="Grum-Grzhimaylo A.A."/>
            <person name="Falkoski D.L."/>
            <person name="van den Heuvel J."/>
            <person name="Valero-Jimenez C.A."/>
            <person name="Min B."/>
            <person name="Choi I.G."/>
            <person name="Lipzen A."/>
            <person name="Daum C.G."/>
            <person name="Aanen D.K."/>
            <person name="Tsang A."/>
            <person name="Henrissat B."/>
            <person name="Bilanenko E.N."/>
            <person name="de Vries R.P."/>
            <person name="van Kan J.A.L."/>
            <person name="Grigoriev I.V."/>
            <person name="Debets A.J.M."/>
        </authorList>
    </citation>
    <scope>NUCLEOTIDE SEQUENCE [LARGE SCALE GENOMIC DNA]</scope>
    <source>
        <strain evidence="3 4">F11</strain>
    </source>
</reference>
<evidence type="ECO:0000259" key="2">
    <source>
        <dbReference type="Pfam" id="PF24840"/>
    </source>
</evidence>
<name>A0A3N2Q1Y5_SODAK</name>
<evidence type="ECO:0000313" key="3">
    <source>
        <dbReference type="EMBL" id="ROT40698.1"/>
    </source>
</evidence>
<sequence>MSDTEMAKEIVPIIKSLAQGTPSDQERVINSYFLPEASFIHNLCRVPSFNPRHVPFTDLTIGSRWFVLMIYRWYRILSPHIDLQVNSVVHDEKSDLLFLHIRQIFTFFFFPLYHADVSLITLLRLEQRPLSPQGGAAPPPEPATITTDNGSHDSYAAVAAVAGAEANGSTDLHDASLSTHYFIASQEDFYQPTDLLKFIAPFYGAPLYAVWQLFATLLSAVGALIFAPLWWTGKPGFRAKLGKKEA</sequence>
<dbReference type="PANTHER" id="PTHR35393">
    <property type="entry name" value="CHROMOSOME 1, WHOLE GENOME SHOTGUN SEQUENCE"/>
    <property type="match status" value="1"/>
</dbReference>
<feature type="transmembrane region" description="Helical" evidence="1">
    <location>
        <begin position="208"/>
        <end position="231"/>
    </location>
</feature>
<keyword evidence="4" id="KW-1185">Reference proteome</keyword>
<dbReference type="AlphaFoldDB" id="A0A3N2Q1Y5"/>